<accession>D1ZZF3</accession>
<keyword evidence="2" id="KW-1185">Reference proteome</keyword>
<proteinExistence type="predicted"/>
<evidence type="ECO:0000313" key="1">
    <source>
        <dbReference type="EMBL" id="EFA02359.1"/>
    </source>
</evidence>
<dbReference type="AlphaFoldDB" id="D1ZZF3"/>
<dbReference type="InParanoid" id="D1ZZF3"/>
<reference evidence="1 2" key="1">
    <citation type="journal article" date="2008" name="Nature">
        <title>The genome of the model beetle and pest Tribolium castaneum.</title>
        <authorList>
            <consortium name="Tribolium Genome Sequencing Consortium"/>
            <person name="Richards S."/>
            <person name="Gibbs R.A."/>
            <person name="Weinstock G.M."/>
            <person name="Brown S.J."/>
            <person name="Denell R."/>
            <person name="Beeman R.W."/>
            <person name="Gibbs R."/>
            <person name="Beeman R.W."/>
            <person name="Brown S.J."/>
            <person name="Bucher G."/>
            <person name="Friedrich M."/>
            <person name="Grimmelikhuijzen C.J."/>
            <person name="Klingler M."/>
            <person name="Lorenzen M."/>
            <person name="Richards S."/>
            <person name="Roth S."/>
            <person name="Schroder R."/>
            <person name="Tautz D."/>
            <person name="Zdobnov E.M."/>
            <person name="Muzny D."/>
            <person name="Gibbs R.A."/>
            <person name="Weinstock G.M."/>
            <person name="Attaway T."/>
            <person name="Bell S."/>
            <person name="Buhay C.J."/>
            <person name="Chandrabose M.N."/>
            <person name="Chavez D."/>
            <person name="Clerk-Blankenburg K.P."/>
            <person name="Cree A."/>
            <person name="Dao M."/>
            <person name="Davis C."/>
            <person name="Chacko J."/>
            <person name="Dinh H."/>
            <person name="Dugan-Rocha S."/>
            <person name="Fowler G."/>
            <person name="Garner T.T."/>
            <person name="Garnes J."/>
            <person name="Gnirke A."/>
            <person name="Hawes A."/>
            <person name="Hernandez J."/>
            <person name="Hines S."/>
            <person name="Holder M."/>
            <person name="Hume J."/>
            <person name="Jhangiani S.N."/>
            <person name="Joshi V."/>
            <person name="Khan Z.M."/>
            <person name="Jackson L."/>
            <person name="Kovar C."/>
            <person name="Kowis A."/>
            <person name="Lee S."/>
            <person name="Lewis L.R."/>
            <person name="Margolis J."/>
            <person name="Morgan M."/>
            <person name="Nazareth L.V."/>
            <person name="Nguyen N."/>
            <person name="Okwuonu G."/>
            <person name="Parker D."/>
            <person name="Richards S."/>
            <person name="Ruiz S.J."/>
            <person name="Santibanez J."/>
            <person name="Savard J."/>
            <person name="Scherer S.E."/>
            <person name="Schneider B."/>
            <person name="Sodergren E."/>
            <person name="Tautz D."/>
            <person name="Vattahil S."/>
            <person name="Villasana D."/>
            <person name="White C.S."/>
            <person name="Wright R."/>
            <person name="Park Y."/>
            <person name="Beeman R.W."/>
            <person name="Lord J."/>
            <person name="Oppert B."/>
            <person name="Lorenzen M."/>
            <person name="Brown S."/>
            <person name="Wang L."/>
            <person name="Savard J."/>
            <person name="Tautz D."/>
            <person name="Richards S."/>
            <person name="Weinstock G."/>
            <person name="Gibbs R.A."/>
            <person name="Liu Y."/>
            <person name="Worley K."/>
            <person name="Weinstock G."/>
            <person name="Elsik C.G."/>
            <person name="Reese J.T."/>
            <person name="Elhaik E."/>
            <person name="Landan G."/>
            <person name="Graur D."/>
            <person name="Arensburger P."/>
            <person name="Atkinson P."/>
            <person name="Beeman R.W."/>
            <person name="Beidler J."/>
            <person name="Brown S.J."/>
            <person name="Demuth J.P."/>
            <person name="Drury D.W."/>
            <person name="Du Y.Z."/>
            <person name="Fujiwara H."/>
            <person name="Lorenzen M."/>
            <person name="Maselli V."/>
            <person name="Osanai M."/>
            <person name="Park Y."/>
            <person name="Robertson H.M."/>
            <person name="Tu Z."/>
            <person name="Wang J.J."/>
            <person name="Wang S."/>
            <person name="Richards S."/>
            <person name="Song H."/>
            <person name="Zhang L."/>
            <person name="Sodergren E."/>
            <person name="Werner D."/>
            <person name="Stanke M."/>
            <person name="Morgenstern B."/>
            <person name="Solovyev V."/>
            <person name="Kosarev P."/>
            <person name="Brown G."/>
            <person name="Chen H.C."/>
            <person name="Ermolaeva O."/>
            <person name="Hlavina W."/>
            <person name="Kapustin Y."/>
            <person name="Kiryutin B."/>
            <person name="Kitts P."/>
            <person name="Maglott D."/>
            <person name="Pruitt K."/>
            <person name="Sapojnikov V."/>
            <person name="Souvorov A."/>
            <person name="Mackey A.J."/>
            <person name="Waterhouse R.M."/>
            <person name="Wyder S."/>
            <person name="Zdobnov E.M."/>
            <person name="Zdobnov E.M."/>
            <person name="Wyder S."/>
            <person name="Kriventseva E.V."/>
            <person name="Kadowaki T."/>
            <person name="Bork P."/>
            <person name="Aranda M."/>
            <person name="Bao R."/>
            <person name="Beermann A."/>
            <person name="Berns N."/>
            <person name="Bolognesi R."/>
            <person name="Bonneton F."/>
            <person name="Bopp D."/>
            <person name="Brown S.J."/>
            <person name="Bucher G."/>
            <person name="Butts T."/>
            <person name="Chaumot A."/>
            <person name="Denell R.E."/>
            <person name="Ferrier D.E."/>
            <person name="Friedrich M."/>
            <person name="Gordon C.M."/>
            <person name="Jindra M."/>
            <person name="Klingler M."/>
            <person name="Lan Q."/>
            <person name="Lattorff H.M."/>
            <person name="Laudet V."/>
            <person name="von Levetsow C."/>
            <person name="Liu Z."/>
            <person name="Lutz R."/>
            <person name="Lynch J.A."/>
            <person name="da Fonseca R.N."/>
            <person name="Posnien N."/>
            <person name="Reuter R."/>
            <person name="Roth S."/>
            <person name="Savard J."/>
            <person name="Schinko J.B."/>
            <person name="Schmitt C."/>
            <person name="Schoppmeier M."/>
            <person name="Schroder R."/>
            <person name="Shippy T.D."/>
            <person name="Simonnet F."/>
            <person name="Marques-Souza H."/>
            <person name="Tautz D."/>
            <person name="Tomoyasu Y."/>
            <person name="Trauner J."/>
            <person name="Van der Zee M."/>
            <person name="Vervoort M."/>
            <person name="Wittkopp N."/>
            <person name="Wimmer E.A."/>
            <person name="Yang X."/>
            <person name="Jones A.K."/>
            <person name="Sattelle D.B."/>
            <person name="Ebert P.R."/>
            <person name="Nelson D."/>
            <person name="Scott J.G."/>
            <person name="Beeman R.W."/>
            <person name="Muthukrishnan S."/>
            <person name="Kramer K.J."/>
            <person name="Arakane Y."/>
            <person name="Beeman R.W."/>
            <person name="Zhu Q."/>
            <person name="Hogenkamp D."/>
            <person name="Dixit R."/>
            <person name="Oppert B."/>
            <person name="Jiang H."/>
            <person name="Zou Z."/>
            <person name="Marshall J."/>
            <person name="Elpidina E."/>
            <person name="Vinokurov K."/>
            <person name="Oppert C."/>
            <person name="Zou Z."/>
            <person name="Evans J."/>
            <person name="Lu Z."/>
            <person name="Zhao P."/>
            <person name="Sumathipala N."/>
            <person name="Altincicek B."/>
            <person name="Vilcinskas A."/>
            <person name="Williams M."/>
            <person name="Hultmark D."/>
            <person name="Hetru C."/>
            <person name="Jiang H."/>
            <person name="Grimmelikhuijzen C.J."/>
            <person name="Hauser F."/>
            <person name="Cazzamali G."/>
            <person name="Williamson M."/>
            <person name="Park Y."/>
            <person name="Li B."/>
            <person name="Tanaka Y."/>
            <person name="Predel R."/>
            <person name="Neupert S."/>
            <person name="Schachtner J."/>
            <person name="Verleyen P."/>
            <person name="Raible F."/>
            <person name="Bork P."/>
            <person name="Friedrich M."/>
            <person name="Walden K.K."/>
            <person name="Robertson H.M."/>
            <person name="Angeli S."/>
            <person name="Foret S."/>
            <person name="Bucher G."/>
            <person name="Schuetz S."/>
            <person name="Maleszka R."/>
            <person name="Wimmer E.A."/>
            <person name="Beeman R.W."/>
            <person name="Lorenzen M."/>
            <person name="Tomoyasu Y."/>
            <person name="Miller S.C."/>
            <person name="Grossmann D."/>
            <person name="Bucher G."/>
        </authorList>
    </citation>
    <scope>NUCLEOTIDE SEQUENCE [LARGE SCALE GENOMIC DNA]</scope>
    <source>
        <strain evidence="1 2">Georgia GA2</strain>
    </source>
</reference>
<organism evidence="1 2">
    <name type="scientific">Tribolium castaneum</name>
    <name type="common">Red flour beetle</name>
    <dbReference type="NCBI Taxonomy" id="7070"/>
    <lineage>
        <taxon>Eukaryota</taxon>
        <taxon>Metazoa</taxon>
        <taxon>Ecdysozoa</taxon>
        <taxon>Arthropoda</taxon>
        <taxon>Hexapoda</taxon>
        <taxon>Insecta</taxon>
        <taxon>Pterygota</taxon>
        <taxon>Neoptera</taxon>
        <taxon>Endopterygota</taxon>
        <taxon>Coleoptera</taxon>
        <taxon>Polyphaga</taxon>
        <taxon>Cucujiformia</taxon>
        <taxon>Tenebrionidae</taxon>
        <taxon>Tenebrionidae incertae sedis</taxon>
        <taxon>Tribolium</taxon>
    </lineage>
</organism>
<gene>
    <name evidence="1" type="primary">GLEAN_08034</name>
    <name evidence="1" type="ORF">TcasGA2_TC008034</name>
</gene>
<protein>
    <submittedName>
        <fullName evidence="1">Uncharacterized protein</fullName>
    </submittedName>
</protein>
<sequence>MTPSLPLFFIFSRPDALLPNKLIHFQRLFIVKPADVIWSVCGKRCFSHRKTGIKSGGLSAEAPRRSDPITAKHCLIGFEFDEAFAHFLFGHCPLFASDILCLTPAEYLSLVYSLTWAGF</sequence>
<dbReference type="EMBL" id="KQ971338">
    <property type="protein sequence ID" value="EFA02359.1"/>
    <property type="molecule type" value="Genomic_DNA"/>
</dbReference>
<dbReference type="HOGENOM" id="CLU_2064463_0_0_1"/>
<name>D1ZZF3_TRICA</name>
<reference evidence="1 2" key="2">
    <citation type="journal article" date="2010" name="Nucleic Acids Res.">
        <title>BeetleBase in 2010: revisions to provide comprehensive genomic information for Tribolium castaneum.</title>
        <authorList>
            <person name="Kim H.S."/>
            <person name="Murphy T."/>
            <person name="Xia J."/>
            <person name="Caragea D."/>
            <person name="Park Y."/>
            <person name="Beeman R.W."/>
            <person name="Lorenzen M.D."/>
            <person name="Butcher S."/>
            <person name="Manak J.R."/>
            <person name="Brown S.J."/>
        </authorList>
    </citation>
    <scope>GENOME REANNOTATION</scope>
    <source>
        <strain evidence="1 2">Georgia GA2</strain>
    </source>
</reference>
<dbReference type="Proteomes" id="UP000007266">
    <property type="component" value="Linkage group 4"/>
</dbReference>
<evidence type="ECO:0000313" key="2">
    <source>
        <dbReference type="Proteomes" id="UP000007266"/>
    </source>
</evidence>